<feature type="non-terminal residue" evidence="1">
    <location>
        <position position="61"/>
    </location>
</feature>
<evidence type="ECO:0000313" key="1">
    <source>
        <dbReference type="EMBL" id="MCI55798.1"/>
    </source>
</evidence>
<accession>A0A392T3Y2</accession>
<protein>
    <submittedName>
        <fullName evidence="1">Envelope-like protein</fullName>
    </submittedName>
</protein>
<dbReference type="Proteomes" id="UP000265520">
    <property type="component" value="Unassembled WGS sequence"/>
</dbReference>
<sequence>MSDTDSCDEDVSYEELAASYKELCIRSEEVCKIGEKHKKVIAQLQAEKNDLIATISGLNDE</sequence>
<organism evidence="1 2">
    <name type="scientific">Trifolium medium</name>
    <dbReference type="NCBI Taxonomy" id="97028"/>
    <lineage>
        <taxon>Eukaryota</taxon>
        <taxon>Viridiplantae</taxon>
        <taxon>Streptophyta</taxon>
        <taxon>Embryophyta</taxon>
        <taxon>Tracheophyta</taxon>
        <taxon>Spermatophyta</taxon>
        <taxon>Magnoliopsida</taxon>
        <taxon>eudicotyledons</taxon>
        <taxon>Gunneridae</taxon>
        <taxon>Pentapetalae</taxon>
        <taxon>rosids</taxon>
        <taxon>fabids</taxon>
        <taxon>Fabales</taxon>
        <taxon>Fabaceae</taxon>
        <taxon>Papilionoideae</taxon>
        <taxon>50 kb inversion clade</taxon>
        <taxon>NPAAA clade</taxon>
        <taxon>Hologalegina</taxon>
        <taxon>IRL clade</taxon>
        <taxon>Trifolieae</taxon>
        <taxon>Trifolium</taxon>
    </lineage>
</organism>
<proteinExistence type="predicted"/>
<reference evidence="1 2" key="1">
    <citation type="journal article" date="2018" name="Front. Plant Sci.">
        <title>Red Clover (Trifolium pratense) and Zigzag Clover (T. medium) - A Picture of Genomic Similarities and Differences.</title>
        <authorList>
            <person name="Dluhosova J."/>
            <person name="Istvanek J."/>
            <person name="Nedelnik J."/>
            <person name="Repkova J."/>
        </authorList>
    </citation>
    <scope>NUCLEOTIDE SEQUENCE [LARGE SCALE GENOMIC DNA]</scope>
    <source>
        <strain evidence="2">cv. 10/8</strain>
        <tissue evidence="1">Leaf</tissue>
    </source>
</reference>
<evidence type="ECO:0000313" key="2">
    <source>
        <dbReference type="Proteomes" id="UP000265520"/>
    </source>
</evidence>
<keyword evidence="2" id="KW-1185">Reference proteome</keyword>
<name>A0A392T3Y2_9FABA</name>
<dbReference type="EMBL" id="LXQA010501763">
    <property type="protein sequence ID" value="MCI55798.1"/>
    <property type="molecule type" value="Genomic_DNA"/>
</dbReference>
<comment type="caution">
    <text evidence="1">The sequence shown here is derived from an EMBL/GenBank/DDBJ whole genome shotgun (WGS) entry which is preliminary data.</text>
</comment>
<dbReference type="AlphaFoldDB" id="A0A392T3Y2"/>